<proteinExistence type="predicted"/>
<reference evidence="2" key="1">
    <citation type="submission" date="2023-03" db="EMBL/GenBank/DDBJ databases">
        <title>Massive genome expansion in bonnet fungi (Mycena s.s.) driven by repeated elements and novel gene families across ecological guilds.</title>
        <authorList>
            <consortium name="Lawrence Berkeley National Laboratory"/>
            <person name="Harder C.B."/>
            <person name="Miyauchi S."/>
            <person name="Viragh M."/>
            <person name="Kuo A."/>
            <person name="Thoen E."/>
            <person name="Andreopoulos B."/>
            <person name="Lu D."/>
            <person name="Skrede I."/>
            <person name="Drula E."/>
            <person name="Henrissat B."/>
            <person name="Morin E."/>
            <person name="Kohler A."/>
            <person name="Barry K."/>
            <person name="LaButti K."/>
            <person name="Morin E."/>
            <person name="Salamov A."/>
            <person name="Lipzen A."/>
            <person name="Mereny Z."/>
            <person name="Hegedus B."/>
            <person name="Baldrian P."/>
            <person name="Stursova M."/>
            <person name="Weitz H."/>
            <person name="Taylor A."/>
            <person name="Grigoriev I.V."/>
            <person name="Nagy L.G."/>
            <person name="Martin F."/>
            <person name="Kauserud H."/>
        </authorList>
    </citation>
    <scope>NUCLEOTIDE SEQUENCE</scope>
    <source>
        <strain evidence="2">CBHHK173m</strain>
    </source>
</reference>
<feature type="region of interest" description="Disordered" evidence="1">
    <location>
        <begin position="35"/>
        <end position="106"/>
    </location>
</feature>
<dbReference type="AlphaFoldDB" id="A0AAD6U3G6"/>
<name>A0AAD6U3G6_9AGAR</name>
<gene>
    <name evidence="2" type="ORF">B0H15DRAFT_939305</name>
</gene>
<dbReference type="EMBL" id="JARJCN010000026">
    <property type="protein sequence ID" value="KAJ7088471.1"/>
    <property type="molecule type" value="Genomic_DNA"/>
</dbReference>
<dbReference type="Proteomes" id="UP001222325">
    <property type="component" value="Unassembled WGS sequence"/>
</dbReference>
<evidence type="ECO:0000313" key="3">
    <source>
        <dbReference type="Proteomes" id="UP001222325"/>
    </source>
</evidence>
<evidence type="ECO:0000256" key="1">
    <source>
        <dbReference type="SAM" id="MobiDB-lite"/>
    </source>
</evidence>
<keyword evidence="3" id="KW-1185">Reference proteome</keyword>
<accession>A0AAD6U3G6</accession>
<protein>
    <recommendedName>
        <fullName evidence="4">Transposase family Tnp2 protein</fullName>
    </recommendedName>
</protein>
<evidence type="ECO:0008006" key="4">
    <source>
        <dbReference type="Google" id="ProtNLM"/>
    </source>
</evidence>
<organism evidence="2 3">
    <name type="scientific">Mycena belliarum</name>
    <dbReference type="NCBI Taxonomy" id="1033014"/>
    <lineage>
        <taxon>Eukaryota</taxon>
        <taxon>Fungi</taxon>
        <taxon>Dikarya</taxon>
        <taxon>Basidiomycota</taxon>
        <taxon>Agaricomycotina</taxon>
        <taxon>Agaricomycetes</taxon>
        <taxon>Agaricomycetidae</taxon>
        <taxon>Agaricales</taxon>
        <taxon>Marasmiineae</taxon>
        <taxon>Mycenaceae</taxon>
        <taxon>Mycena</taxon>
    </lineage>
</organism>
<sequence>MAPSPPTPTARLTAHKLCTCSHTCGMHGKWIPARTRTFHRTKEKKLGSLGTRRSSSPAADHSRADGPVPTQRGRPSNTDWDAPEQEQSPPPEFEEDDSPEGSHPRRNSELITNRFIQCLQEATLSNPDELDADVIDRLENPPSHTPVLDADQRLAVDLFLSVTDASEKVYNTMRAAIMRRHPDDPILSYHGVKRLVVEISGVTSIIKDMCINTCLAYTGPFAEEDSCRYCHEPRYDPKRPGARVPRRQFHTIPLGPQLQAIHRSRESAEQLNYRKQYTDRVLAELDANDGVHVSAYKDLFDGSDYLEAVLDGKIKNGDMILMFSIDGAQLYRNKVSDTWMYIWLLFDRTPGIRYKKRYVLPGSYSFREGLNIWDCLTDTVKTSDPFLALATADGPGMASVNGCVGHHGKHLCRVYCPMKGRHKSGAPTYYPARLLPANYRVKGCDHPDVELRPLLEGFNSDEAAQRYQTNLIFLSEAKNEAQYNNRRLETGISKPTIFSGLHPDHILGIPDIFGIDTMHLPCLNLPDLLIPLWRGLFECDKSDDKSTWEWIVLIADTWRQHGKAVAELSKYIPGSFDNPPRNPAEKINSGYKAWEFLLYFFGMGPALFYGILPEQFYVHYCKVVRGIRILLQEEILPEELVESNELLIEFSDTFEELYVQRRADRMHFIRPVMHTISHMPGSTVRKGPGNLYSQWVMERTIGNLGEEIRQHSDPYSNLAQRCIRRTQVNALKAIIPDLEPDTNPLPHGSIDLGDGFVLLRAMDNCSRDVSDSEAEAIRIYIRANDFDSDSDSDTGTSPSQDYADRWRSSVIRWARVRLPNGQVARCSWKEGKKKECRRARVVKQPEFAEVHFYMILEIHHVKHYIAVASFFGPPDPYLLQLSSSTYWSVQHQRDSDVRAFKIKQIRSCVMMGPDAQWFLMEKPGLKLAEMVEDEENMEGE</sequence>
<comment type="caution">
    <text evidence="2">The sequence shown here is derived from an EMBL/GenBank/DDBJ whole genome shotgun (WGS) entry which is preliminary data.</text>
</comment>
<evidence type="ECO:0000313" key="2">
    <source>
        <dbReference type="EMBL" id="KAJ7088471.1"/>
    </source>
</evidence>